<evidence type="ECO:0000256" key="2">
    <source>
        <dbReference type="ARBA" id="ARBA00004673"/>
    </source>
</evidence>
<reference evidence="21 22" key="1">
    <citation type="submission" date="2024-09" db="EMBL/GenBank/DDBJ databases">
        <authorList>
            <person name="Sun Q."/>
            <person name="Mori K."/>
        </authorList>
    </citation>
    <scope>NUCLEOTIDE SEQUENCE [LARGE SCALE GENOMIC DNA]</scope>
    <source>
        <strain evidence="21 22">JCM 15389</strain>
    </source>
</reference>
<dbReference type="Proteomes" id="UP001589788">
    <property type="component" value="Unassembled WGS sequence"/>
</dbReference>
<gene>
    <name evidence="21" type="primary">ctaD</name>
    <name evidence="21" type="ORF">ACFFRE_03905</name>
</gene>
<dbReference type="InterPro" id="IPR000883">
    <property type="entry name" value="Cyt_C_Oxase_1"/>
</dbReference>
<keyword evidence="22" id="KW-1185">Reference proteome</keyword>
<feature type="transmembrane region" description="Helical" evidence="18">
    <location>
        <begin position="427"/>
        <end position="449"/>
    </location>
</feature>
<keyword evidence="10 17" id="KW-0249">Electron transport</keyword>
<dbReference type="PROSITE" id="PS50855">
    <property type="entry name" value="COX1"/>
    <property type="match status" value="1"/>
</dbReference>
<evidence type="ECO:0000256" key="3">
    <source>
        <dbReference type="ARBA" id="ARBA00009578"/>
    </source>
</evidence>
<evidence type="ECO:0000256" key="19">
    <source>
        <dbReference type="SAM" id="MobiDB-lite"/>
    </source>
</evidence>
<evidence type="ECO:0000256" key="4">
    <source>
        <dbReference type="ARBA" id="ARBA00022448"/>
    </source>
</evidence>
<comment type="function">
    <text evidence="15 18">Cytochrome c oxidase is the component of the respiratory chain that catalyzes the reduction of oxygen to water. Subunits 1-3 form the functional core of the enzyme complex. CO I is the catalytic subunit of the enzyme. Electrons originating in cytochrome c are transferred via the copper A center of subunit 2 and heme A of subunit 1 to the bimetallic center formed by heme A3 and copper B.</text>
</comment>
<evidence type="ECO:0000256" key="18">
    <source>
        <dbReference type="RuleBase" id="RU363061"/>
    </source>
</evidence>
<keyword evidence="13 18" id="KW-0186">Copper</keyword>
<dbReference type="InterPro" id="IPR014241">
    <property type="entry name" value="Cyt_c_oxidase_su1_bac"/>
</dbReference>
<feature type="transmembrane region" description="Helical" evidence="18">
    <location>
        <begin position="34"/>
        <end position="57"/>
    </location>
</feature>
<feature type="transmembrane region" description="Helical" evidence="18">
    <location>
        <begin position="123"/>
        <end position="147"/>
    </location>
</feature>
<dbReference type="PANTHER" id="PTHR10422">
    <property type="entry name" value="CYTOCHROME C OXIDASE SUBUNIT 1"/>
    <property type="match status" value="1"/>
</dbReference>
<dbReference type="EMBL" id="JBHLYQ010000025">
    <property type="protein sequence ID" value="MFC0081304.1"/>
    <property type="molecule type" value="Genomic_DNA"/>
</dbReference>
<proteinExistence type="inferred from homology"/>
<dbReference type="InterPro" id="IPR023616">
    <property type="entry name" value="Cyt_c_oxase-like_su1_dom"/>
</dbReference>
<evidence type="ECO:0000313" key="21">
    <source>
        <dbReference type="EMBL" id="MFC0081304.1"/>
    </source>
</evidence>
<evidence type="ECO:0000256" key="15">
    <source>
        <dbReference type="ARBA" id="ARBA00025218"/>
    </source>
</evidence>
<accession>A0ABV6C0V0</accession>
<evidence type="ECO:0000256" key="11">
    <source>
        <dbReference type="ARBA" id="ARBA00022989"/>
    </source>
</evidence>
<evidence type="ECO:0000256" key="13">
    <source>
        <dbReference type="ARBA" id="ARBA00023008"/>
    </source>
</evidence>
<feature type="transmembrane region" description="Helical" evidence="18">
    <location>
        <begin position="77"/>
        <end position="103"/>
    </location>
</feature>
<evidence type="ECO:0000256" key="12">
    <source>
        <dbReference type="ARBA" id="ARBA00023004"/>
    </source>
</evidence>
<name>A0ABV6C0V0_9ACTN</name>
<keyword evidence="12 18" id="KW-0408">Iron</keyword>
<keyword evidence="7 17" id="KW-0812">Transmembrane</keyword>
<comment type="catalytic activity">
    <reaction evidence="16 18">
        <text>4 Fe(II)-[cytochrome c] + O2 + 8 H(+)(in) = 4 Fe(III)-[cytochrome c] + 2 H2O + 4 H(+)(out)</text>
        <dbReference type="Rhea" id="RHEA:11436"/>
        <dbReference type="Rhea" id="RHEA-COMP:10350"/>
        <dbReference type="Rhea" id="RHEA-COMP:14399"/>
        <dbReference type="ChEBI" id="CHEBI:15377"/>
        <dbReference type="ChEBI" id="CHEBI:15378"/>
        <dbReference type="ChEBI" id="CHEBI:15379"/>
        <dbReference type="ChEBI" id="CHEBI:29033"/>
        <dbReference type="ChEBI" id="CHEBI:29034"/>
        <dbReference type="EC" id="7.1.1.9"/>
    </reaction>
</comment>
<dbReference type="InterPro" id="IPR023615">
    <property type="entry name" value="Cyt_c_Oxase_su1_BS"/>
</dbReference>
<keyword evidence="14 18" id="KW-0472">Membrane</keyword>
<keyword evidence="11 18" id="KW-1133">Transmembrane helix</keyword>
<evidence type="ECO:0000256" key="14">
    <source>
        <dbReference type="ARBA" id="ARBA00023136"/>
    </source>
</evidence>
<feature type="transmembrane region" description="Helical" evidence="18">
    <location>
        <begin position="167"/>
        <end position="192"/>
    </location>
</feature>
<keyword evidence="4 17" id="KW-0813">Transport</keyword>
<keyword evidence="8 18" id="KW-0479">Metal-binding</keyword>
<keyword evidence="18" id="KW-1003">Cell membrane</keyword>
<dbReference type="SUPFAM" id="SSF81442">
    <property type="entry name" value="Cytochrome c oxidase subunit I-like"/>
    <property type="match status" value="1"/>
</dbReference>
<evidence type="ECO:0000256" key="9">
    <source>
        <dbReference type="ARBA" id="ARBA00022967"/>
    </source>
</evidence>
<comment type="pathway">
    <text evidence="2 18">Energy metabolism; oxidative phosphorylation.</text>
</comment>
<feature type="region of interest" description="Disordered" evidence="19">
    <location>
        <begin position="539"/>
        <end position="596"/>
    </location>
</feature>
<keyword evidence="6 17" id="KW-0679">Respiratory chain</keyword>
<feature type="transmembrane region" description="Helical" evidence="18">
    <location>
        <begin position="204"/>
        <end position="232"/>
    </location>
</feature>
<feature type="compositionally biased region" description="Polar residues" evidence="19">
    <location>
        <begin position="587"/>
        <end position="596"/>
    </location>
</feature>
<dbReference type="InterPro" id="IPR036927">
    <property type="entry name" value="Cyt_c_oxase-like_su1_sf"/>
</dbReference>
<evidence type="ECO:0000256" key="8">
    <source>
        <dbReference type="ARBA" id="ARBA00022723"/>
    </source>
</evidence>
<keyword evidence="5 17" id="KW-0349">Heme</keyword>
<evidence type="ECO:0000256" key="17">
    <source>
        <dbReference type="RuleBase" id="RU000370"/>
    </source>
</evidence>
<protein>
    <recommendedName>
        <fullName evidence="18">Cytochrome c oxidase subunit 1</fullName>
        <ecNumber evidence="18">7.1.1.9</ecNumber>
    </recommendedName>
</protein>
<evidence type="ECO:0000256" key="10">
    <source>
        <dbReference type="ARBA" id="ARBA00022982"/>
    </source>
</evidence>
<feature type="transmembrane region" description="Helical" evidence="18">
    <location>
        <begin position="317"/>
        <end position="336"/>
    </location>
</feature>
<dbReference type="EC" id="7.1.1.9" evidence="18"/>
<dbReference type="NCBIfam" id="TIGR02891">
    <property type="entry name" value="CtaD_CoxA"/>
    <property type="match status" value="1"/>
</dbReference>
<dbReference type="PANTHER" id="PTHR10422:SF18">
    <property type="entry name" value="CYTOCHROME C OXIDASE SUBUNIT 1"/>
    <property type="match status" value="1"/>
</dbReference>
<dbReference type="PRINTS" id="PR01165">
    <property type="entry name" value="CYCOXIDASEI"/>
</dbReference>
<dbReference type="Pfam" id="PF00115">
    <property type="entry name" value="COX1"/>
    <property type="match status" value="1"/>
</dbReference>
<feature type="transmembrane region" description="Helical" evidence="18">
    <location>
        <begin position="293"/>
        <end position="311"/>
    </location>
</feature>
<evidence type="ECO:0000256" key="7">
    <source>
        <dbReference type="ARBA" id="ARBA00022692"/>
    </source>
</evidence>
<feature type="transmembrane region" description="Helical" evidence="18">
    <location>
        <begin position="357"/>
        <end position="377"/>
    </location>
</feature>
<comment type="caution">
    <text evidence="21">The sequence shown here is derived from an EMBL/GenBank/DDBJ whole genome shotgun (WGS) entry which is preliminary data.</text>
</comment>
<evidence type="ECO:0000256" key="16">
    <source>
        <dbReference type="ARBA" id="ARBA00047816"/>
    </source>
</evidence>
<comment type="similarity">
    <text evidence="3 17">Belongs to the heme-copper respiratory oxidase family.</text>
</comment>
<feature type="transmembrane region" description="Helical" evidence="18">
    <location>
        <begin position="469"/>
        <end position="494"/>
    </location>
</feature>
<feature type="transmembrane region" description="Helical" evidence="18">
    <location>
        <begin position="389"/>
        <end position="415"/>
    </location>
</feature>
<evidence type="ECO:0000259" key="20">
    <source>
        <dbReference type="PROSITE" id="PS50855"/>
    </source>
</evidence>
<dbReference type="PROSITE" id="PS00077">
    <property type="entry name" value="COX1_CUB"/>
    <property type="match status" value="1"/>
</dbReference>
<evidence type="ECO:0000313" key="22">
    <source>
        <dbReference type="Proteomes" id="UP001589788"/>
    </source>
</evidence>
<feature type="transmembrane region" description="Helical" evidence="18">
    <location>
        <begin position="264"/>
        <end position="281"/>
    </location>
</feature>
<feature type="domain" description="Cytochrome oxidase subunit I profile" evidence="20">
    <location>
        <begin position="26"/>
        <end position="532"/>
    </location>
</feature>
<evidence type="ECO:0000256" key="1">
    <source>
        <dbReference type="ARBA" id="ARBA00004141"/>
    </source>
</evidence>
<dbReference type="RefSeq" id="WP_377788411.1">
    <property type="nucleotide sequence ID" value="NZ_JBHLYQ010000025.1"/>
</dbReference>
<sequence length="596" mass="64947">MTVLAERLPAGAHAEHHDEPTFIVKWLTSTDHKVIGLSYTITSVILFFLSGIMALALRVQLSSPGGVGMSPQTYNELFTMHGAIMLYLFAGPFAFGGLANYIVPLQVGAPDMAFPRLNAFSYWLYLSGSITMLLGFFTSTGAAAFGWVAYAPLSSSVYSPGPGADLFIMGLFLTGFSAVFTAVNLITTIFYLRAPGLTMFRMPIFTWNMLVTALLILIAFPVLTAAMLLLFADRHFGTHFFTVSGGGVPVLYQNLFWFFGHPEVYILALPYFGIITEILPVFSRKPVFGYKGLVFATMAIAALSTGVWAHHMFTTGVVLLPFFSLLSLLIAVPTGIKFFNWIGTMWRGQISYKTPMLFAIGFLLGFLMGGLTGVMLASPPIDFATHDTYFVVAHFHQVLLATAVFAGFGGIYFWYPKMFGRMLRDGLGKAHFWTLFVGFWLTYLPQYVLGLKGMPRRVFTYPSGLGWGALNMASTVGAFLIGASFLFLLVNLFVSWRNPIPAGDNPWDGHSLEWFTTSPPPHHNFVKLPPIRSERPTWDFNHPDAPVLPHGRHAKEQPALVGVGSPAGSSGGVGQTPSASADGGTTPGSDSGETGH</sequence>
<dbReference type="Gene3D" id="1.20.210.10">
    <property type="entry name" value="Cytochrome c oxidase-like, subunit I domain"/>
    <property type="match status" value="1"/>
</dbReference>
<evidence type="ECO:0000256" key="5">
    <source>
        <dbReference type="ARBA" id="ARBA00022617"/>
    </source>
</evidence>
<comment type="subcellular location">
    <subcellularLocation>
        <location evidence="18">Cell membrane</location>
        <topology evidence="18">Multi-pass membrane protein</topology>
    </subcellularLocation>
    <subcellularLocation>
        <location evidence="1">Membrane</location>
        <topology evidence="1">Multi-pass membrane protein</topology>
    </subcellularLocation>
</comment>
<keyword evidence="9" id="KW-1278">Translocase</keyword>
<evidence type="ECO:0000256" key="6">
    <source>
        <dbReference type="ARBA" id="ARBA00022660"/>
    </source>
</evidence>
<organism evidence="21 22">
    <name type="scientific">Aciditerrimonas ferrireducens</name>
    <dbReference type="NCBI Taxonomy" id="667306"/>
    <lineage>
        <taxon>Bacteria</taxon>
        <taxon>Bacillati</taxon>
        <taxon>Actinomycetota</taxon>
        <taxon>Acidimicrobiia</taxon>
        <taxon>Acidimicrobiales</taxon>
        <taxon>Acidimicrobiaceae</taxon>
        <taxon>Aciditerrimonas</taxon>
    </lineage>
</organism>